<evidence type="ECO:0000256" key="8">
    <source>
        <dbReference type="SAM" id="MobiDB-lite"/>
    </source>
</evidence>
<evidence type="ECO:0000259" key="9">
    <source>
        <dbReference type="Pfam" id="PF10516"/>
    </source>
</evidence>
<dbReference type="EMBL" id="CP015055">
    <property type="protein sequence ID" value="QGN14646.1"/>
    <property type="molecule type" value="Genomic_DNA"/>
</dbReference>
<evidence type="ECO:0000256" key="5">
    <source>
        <dbReference type="ARBA" id="ARBA00023242"/>
    </source>
</evidence>
<protein>
    <submittedName>
        <fullName evidence="10">NASP-related protein sim3</fullName>
    </submittedName>
</protein>
<feature type="compositionally biased region" description="Basic and acidic residues" evidence="8">
    <location>
        <begin position="148"/>
        <end position="161"/>
    </location>
</feature>
<evidence type="ECO:0000313" key="11">
    <source>
        <dbReference type="Proteomes" id="UP000422736"/>
    </source>
</evidence>
<feature type="domain" description="Tetratricopeptide SHNi-TPR" evidence="9">
    <location>
        <begin position="197"/>
        <end position="232"/>
    </location>
</feature>
<keyword evidence="4 6" id="KW-0802">TPR repeat</keyword>
<dbReference type="InterPro" id="IPR051730">
    <property type="entry name" value="NASP-like"/>
</dbReference>
<dbReference type="Pfam" id="PF10516">
    <property type="entry name" value="SHNi-TPR"/>
    <property type="match status" value="1"/>
</dbReference>
<accession>A0ABX6ES20</accession>
<dbReference type="PROSITE" id="PS50005">
    <property type="entry name" value="TPR"/>
    <property type="match status" value="1"/>
</dbReference>
<evidence type="ECO:0000313" key="10">
    <source>
        <dbReference type="EMBL" id="QGN14646.1"/>
    </source>
</evidence>
<organism evidence="10 11">
    <name type="scientific">Kluyveromyces marxianus</name>
    <name type="common">Yeast</name>
    <name type="synonym">Candida kefyr</name>
    <dbReference type="NCBI Taxonomy" id="4911"/>
    <lineage>
        <taxon>Eukaryota</taxon>
        <taxon>Fungi</taxon>
        <taxon>Dikarya</taxon>
        <taxon>Ascomycota</taxon>
        <taxon>Saccharomycotina</taxon>
        <taxon>Saccharomycetes</taxon>
        <taxon>Saccharomycetales</taxon>
        <taxon>Saccharomycetaceae</taxon>
        <taxon>Kluyveromyces</taxon>
    </lineage>
</organism>
<evidence type="ECO:0000256" key="2">
    <source>
        <dbReference type="ARBA" id="ARBA00008402"/>
    </source>
</evidence>
<sequence length="361" mass="41201">MTDKIQELLTEGSKQYASENFELAVDAYAEVNELHDAENDSPNPDYLFLYGKALYQLALSKSDVFGMGSGVTKQGNLEEEAEEGSSGPGLVMLGEEEEEEEEAEEEEEEEEEEEAEEEEEEEEEEAEEGKEVEQKAQGEEEEEDEEEQHDHANCQGHCHGEEKDDFENAWEILELARSFYEINLNNNPDDDTKLKLADCYDLLGEVSLENENFQQASQDFEQCLKLRKELHESKDPTDRSIIESHYKISLAYEFDPENFEKCKANLVKCIELLKKRCETVDKENDDQKDLLKELQAKLKDLEDSEAQMQTLKNDLLSTIHSVTASSSSKDAPVNDLTSKIVKKRKANSDKSDADRNKQAKK</sequence>
<evidence type="ECO:0000256" key="3">
    <source>
        <dbReference type="ARBA" id="ARBA00022737"/>
    </source>
</evidence>
<keyword evidence="5" id="KW-0539">Nucleus</keyword>
<dbReference type="InterPro" id="IPR019544">
    <property type="entry name" value="Tetratricopeptide_SHNi-TPR_dom"/>
</dbReference>
<keyword evidence="3" id="KW-0677">Repeat</keyword>
<evidence type="ECO:0000256" key="1">
    <source>
        <dbReference type="ARBA" id="ARBA00004123"/>
    </source>
</evidence>
<proteinExistence type="inferred from homology"/>
<feature type="compositionally biased region" description="Basic and acidic residues" evidence="8">
    <location>
        <begin position="346"/>
        <end position="361"/>
    </location>
</feature>
<feature type="compositionally biased region" description="Acidic residues" evidence="8">
    <location>
        <begin position="94"/>
        <end position="128"/>
    </location>
</feature>
<feature type="compositionally biased region" description="Basic and acidic residues" evidence="8">
    <location>
        <begin position="129"/>
        <end position="138"/>
    </location>
</feature>
<dbReference type="Gene3D" id="1.25.40.10">
    <property type="entry name" value="Tetratricopeptide repeat domain"/>
    <property type="match status" value="1"/>
</dbReference>
<gene>
    <name evidence="10" type="primary">sim3</name>
    <name evidence="10" type="ORF">FIM1_1310</name>
</gene>
<dbReference type="Proteomes" id="UP000422736">
    <property type="component" value="Chromosome 2"/>
</dbReference>
<dbReference type="InterPro" id="IPR019734">
    <property type="entry name" value="TPR_rpt"/>
</dbReference>
<feature type="repeat" description="TPR" evidence="6">
    <location>
        <begin position="197"/>
        <end position="230"/>
    </location>
</feature>
<evidence type="ECO:0000256" key="6">
    <source>
        <dbReference type="PROSITE-ProRule" id="PRU00339"/>
    </source>
</evidence>
<dbReference type="SUPFAM" id="SSF48452">
    <property type="entry name" value="TPR-like"/>
    <property type="match status" value="1"/>
</dbReference>
<feature type="region of interest" description="Disordered" evidence="8">
    <location>
        <begin position="73"/>
        <end position="161"/>
    </location>
</feature>
<evidence type="ECO:0000256" key="7">
    <source>
        <dbReference type="SAM" id="Coils"/>
    </source>
</evidence>
<name>A0ABX6ES20_KLUMA</name>
<dbReference type="InterPro" id="IPR011990">
    <property type="entry name" value="TPR-like_helical_dom_sf"/>
</dbReference>
<keyword evidence="7" id="KW-0175">Coiled coil</keyword>
<evidence type="ECO:0000256" key="4">
    <source>
        <dbReference type="ARBA" id="ARBA00022803"/>
    </source>
</evidence>
<reference evidence="10 11" key="1">
    <citation type="submission" date="2016-03" db="EMBL/GenBank/DDBJ databases">
        <title>How can Kluyveromyces marxianus grow so fast - potential evolutionary course in Saccharomyces Complex revealed by comparative genomics.</title>
        <authorList>
            <person name="Mo W."/>
            <person name="Lu W."/>
            <person name="Yang X."/>
            <person name="Qi J."/>
            <person name="Lv H."/>
        </authorList>
    </citation>
    <scope>NUCLEOTIDE SEQUENCE [LARGE SCALE GENOMIC DNA]</scope>
    <source>
        <strain evidence="10 11">FIM1</strain>
    </source>
</reference>
<dbReference type="PANTHER" id="PTHR15081">
    <property type="entry name" value="NUCLEAR AUTOANTIGENIC SPERM PROTEIN NASP -RELATED"/>
    <property type="match status" value="1"/>
</dbReference>
<comment type="similarity">
    <text evidence="2">Belongs to the NASP family.</text>
</comment>
<dbReference type="PANTHER" id="PTHR15081:SF1">
    <property type="entry name" value="NUCLEAR AUTOANTIGENIC SPERM PROTEIN"/>
    <property type="match status" value="1"/>
</dbReference>
<feature type="region of interest" description="Disordered" evidence="8">
    <location>
        <begin position="323"/>
        <end position="361"/>
    </location>
</feature>
<feature type="coiled-coil region" evidence="7">
    <location>
        <begin position="270"/>
        <end position="314"/>
    </location>
</feature>
<keyword evidence="11" id="KW-1185">Reference proteome</keyword>
<comment type="subcellular location">
    <subcellularLocation>
        <location evidence="1">Nucleus</location>
    </subcellularLocation>
</comment>